<keyword evidence="2" id="KW-1185">Reference proteome</keyword>
<gene>
    <name evidence="1" type="ORF">SS50377_26546</name>
</gene>
<evidence type="ECO:0000313" key="1">
    <source>
        <dbReference type="EMBL" id="KAH0572336.1"/>
    </source>
</evidence>
<organism evidence="1 2">
    <name type="scientific">Spironucleus salmonicida</name>
    <dbReference type="NCBI Taxonomy" id="348837"/>
    <lineage>
        <taxon>Eukaryota</taxon>
        <taxon>Metamonada</taxon>
        <taxon>Diplomonadida</taxon>
        <taxon>Hexamitidae</taxon>
        <taxon>Hexamitinae</taxon>
        <taxon>Spironucleus</taxon>
    </lineage>
</organism>
<accession>A0A9P8LQC2</accession>
<dbReference type="KEGG" id="ssao:94300569"/>
<comment type="caution">
    <text evidence="1">The sequence shown here is derived from an EMBL/GenBank/DDBJ whole genome shotgun (WGS) entry which is preliminary data.</text>
</comment>
<evidence type="ECO:0000313" key="2">
    <source>
        <dbReference type="Proteomes" id="UP000018208"/>
    </source>
</evidence>
<dbReference type="EMBL" id="AUWU02000006">
    <property type="protein sequence ID" value="KAH0572336.1"/>
    <property type="molecule type" value="Genomic_DNA"/>
</dbReference>
<reference evidence="1 2" key="1">
    <citation type="journal article" date="2014" name="PLoS Genet.">
        <title>The Genome of Spironucleus salmonicida Highlights a Fish Pathogen Adapted to Fluctuating Environments.</title>
        <authorList>
            <person name="Xu F."/>
            <person name="Jerlstrom-Hultqvist J."/>
            <person name="Einarsson E."/>
            <person name="Astvaldsson A."/>
            <person name="Svard S.G."/>
            <person name="Andersson J.O."/>
        </authorList>
    </citation>
    <scope>NUCLEOTIDE SEQUENCE [LARGE SCALE GENOMIC DNA]</scope>
    <source>
        <strain evidence="1 2">ATCC 50377</strain>
    </source>
</reference>
<proteinExistence type="predicted"/>
<name>A0A9P8LQC2_9EUKA</name>
<dbReference type="GeneID" id="94300569"/>
<dbReference type="RefSeq" id="XP_067763109.1">
    <property type="nucleotide sequence ID" value="XM_067910353.1"/>
</dbReference>
<dbReference type="Proteomes" id="UP000018208">
    <property type="component" value="Unassembled WGS sequence"/>
</dbReference>
<dbReference type="AlphaFoldDB" id="A0A9P8LQC2"/>
<sequence length="309" mass="35348">MRSVILSNNNQLTKNRLQITSKQPNFDITTLNIQEQLNFLQCIDNNIPTALLLTLKSLNIENQILIDKNLYGSLFHRLHLLDLDQTQNLIQNLISTPPTSLHQVNIISSLVPHPLNDSLEIDRFIINSWLAPFPKNALNLISKLSDNYMLSETSFFNALKFAEDELPRNALESLTALHLLAYEGRGFSDFARIAQIAIQYLFSTSYLVITKTFHFITAFIFSFSDFTHEIENSIQNWNFIPTISATIEICSKNYEAATAFCECLKAVLEASEPEFCRFREIGKGILSNFESIFYANEDLNFSDLLNWFA</sequence>
<protein>
    <submittedName>
        <fullName evidence="1">Uncharacterized protein</fullName>
    </submittedName>
</protein>